<dbReference type="EMBL" id="FOUZ01000014">
    <property type="protein sequence ID" value="SFN54346.1"/>
    <property type="molecule type" value="Genomic_DNA"/>
</dbReference>
<feature type="domain" description="VOC" evidence="1">
    <location>
        <begin position="2"/>
        <end position="117"/>
    </location>
</feature>
<dbReference type="OrthoDB" id="9794917at2"/>
<dbReference type="PROSITE" id="PS51819">
    <property type="entry name" value="VOC"/>
    <property type="match status" value="1"/>
</dbReference>
<dbReference type="InterPro" id="IPR004360">
    <property type="entry name" value="Glyas_Fos-R_dOase_dom"/>
</dbReference>
<dbReference type="Gene3D" id="3.10.180.10">
    <property type="entry name" value="2,3-Dihydroxybiphenyl 1,2-Dioxygenase, domain 1"/>
    <property type="match status" value="1"/>
</dbReference>
<dbReference type="RefSeq" id="WP_092909374.1">
    <property type="nucleotide sequence ID" value="NZ_FOUZ01000014.1"/>
</dbReference>
<dbReference type="Proteomes" id="UP000199149">
    <property type="component" value="Unassembled WGS sequence"/>
</dbReference>
<accession>A0A1I4ZVS6</accession>
<evidence type="ECO:0000259" key="1">
    <source>
        <dbReference type="PROSITE" id="PS51819"/>
    </source>
</evidence>
<organism evidence="2 3">
    <name type="scientific">Algoriella xinjiangensis</name>
    <dbReference type="NCBI Taxonomy" id="684065"/>
    <lineage>
        <taxon>Bacteria</taxon>
        <taxon>Pseudomonadati</taxon>
        <taxon>Bacteroidota</taxon>
        <taxon>Flavobacteriia</taxon>
        <taxon>Flavobacteriales</taxon>
        <taxon>Weeksellaceae</taxon>
        <taxon>Algoriella</taxon>
    </lineage>
</organism>
<dbReference type="AlphaFoldDB" id="A0A1I4ZVS6"/>
<evidence type="ECO:0000313" key="3">
    <source>
        <dbReference type="Proteomes" id="UP000199149"/>
    </source>
</evidence>
<evidence type="ECO:0000313" key="2">
    <source>
        <dbReference type="EMBL" id="SFN54346.1"/>
    </source>
</evidence>
<gene>
    <name evidence="2" type="ORF">SAMN05421738_11490</name>
</gene>
<protein>
    <submittedName>
        <fullName evidence="2">Uncharacterized conserved protein PhnB, glyoxalase superfamily</fullName>
    </submittedName>
</protein>
<keyword evidence="3" id="KW-1185">Reference proteome</keyword>
<dbReference type="SUPFAM" id="SSF54593">
    <property type="entry name" value="Glyoxalase/Bleomycin resistance protein/Dihydroxybiphenyl dioxygenase"/>
    <property type="match status" value="1"/>
</dbReference>
<dbReference type="STRING" id="684065.SAMN05421738_11490"/>
<proteinExistence type="predicted"/>
<sequence length="126" mass="15071">MAFKSLRPIIWTEDLQKTIKFYKKLGFKIQDQNEDLIWSTLKKDNVEILIANPNESADFERPKFTGSLYFTVDNVDELWDLVKSDCEVVYEIETFEWDMREFAIYDNNGYVLQFGEEVEIEYDLED</sequence>
<reference evidence="3" key="1">
    <citation type="submission" date="2016-10" db="EMBL/GenBank/DDBJ databases">
        <authorList>
            <person name="Varghese N."/>
            <person name="Submissions S."/>
        </authorList>
    </citation>
    <scope>NUCLEOTIDE SEQUENCE [LARGE SCALE GENOMIC DNA]</scope>
    <source>
        <strain evidence="3">XJ109</strain>
    </source>
</reference>
<dbReference type="Pfam" id="PF00903">
    <property type="entry name" value="Glyoxalase"/>
    <property type="match status" value="1"/>
</dbReference>
<dbReference type="InterPro" id="IPR029068">
    <property type="entry name" value="Glyas_Bleomycin-R_OHBP_Dase"/>
</dbReference>
<dbReference type="InterPro" id="IPR037523">
    <property type="entry name" value="VOC_core"/>
</dbReference>
<name>A0A1I4ZVS6_9FLAO</name>